<name>A0AA88LCM9_ARTSF</name>
<dbReference type="AlphaFoldDB" id="A0AA88LCM9"/>
<feature type="non-terminal residue" evidence="2">
    <location>
        <position position="107"/>
    </location>
</feature>
<dbReference type="EMBL" id="JAVRJZ010000006">
    <property type="protein sequence ID" value="KAK2721349.1"/>
    <property type="molecule type" value="Genomic_DNA"/>
</dbReference>
<evidence type="ECO:0000313" key="2">
    <source>
        <dbReference type="EMBL" id="KAK2721349.1"/>
    </source>
</evidence>
<gene>
    <name evidence="2" type="ORF">QYM36_003580</name>
</gene>
<reference evidence="2" key="1">
    <citation type="submission" date="2023-07" db="EMBL/GenBank/DDBJ databases">
        <title>Chromosome-level genome assembly of Artemia franciscana.</title>
        <authorList>
            <person name="Jo E."/>
        </authorList>
    </citation>
    <scope>NUCLEOTIDE SEQUENCE</scope>
    <source>
        <tissue evidence="2">Whole body</tissue>
    </source>
</reference>
<organism evidence="2 3">
    <name type="scientific">Artemia franciscana</name>
    <name type="common">Brine shrimp</name>
    <name type="synonym">Artemia sanfranciscana</name>
    <dbReference type="NCBI Taxonomy" id="6661"/>
    <lineage>
        <taxon>Eukaryota</taxon>
        <taxon>Metazoa</taxon>
        <taxon>Ecdysozoa</taxon>
        <taxon>Arthropoda</taxon>
        <taxon>Crustacea</taxon>
        <taxon>Branchiopoda</taxon>
        <taxon>Anostraca</taxon>
        <taxon>Artemiidae</taxon>
        <taxon>Artemia</taxon>
    </lineage>
</organism>
<dbReference type="Proteomes" id="UP001187531">
    <property type="component" value="Unassembled WGS sequence"/>
</dbReference>
<dbReference type="Gene3D" id="1.10.10.440">
    <property type="entry name" value="FF domain"/>
    <property type="match status" value="1"/>
</dbReference>
<keyword evidence="3" id="KW-1185">Reference proteome</keyword>
<protein>
    <submittedName>
        <fullName evidence="2">Uncharacterized protein</fullName>
    </submittedName>
</protein>
<comment type="caution">
    <text evidence="2">The sequence shown here is derived from an EMBL/GenBank/DDBJ whole genome shotgun (WGS) entry which is preliminary data.</text>
</comment>
<evidence type="ECO:0000256" key="1">
    <source>
        <dbReference type="SAM" id="MobiDB-lite"/>
    </source>
</evidence>
<accession>A0AA88LCM9</accession>
<dbReference type="InterPro" id="IPR036517">
    <property type="entry name" value="FF_domain_sf"/>
</dbReference>
<proteinExistence type="predicted"/>
<sequence length="107" mass="12603">AEERTEMIMSYLEELEARGPPPPPTATEPSRRNSERKCEKEFNEYMKDKLAQATEDFTMLLQESKMINHKSVTSVKESEQHLRDIIDIFEKDKGIMSWSQLLKRELK</sequence>
<evidence type="ECO:0000313" key="3">
    <source>
        <dbReference type="Proteomes" id="UP001187531"/>
    </source>
</evidence>
<feature type="region of interest" description="Disordered" evidence="1">
    <location>
        <begin position="13"/>
        <end position="37"/>
    </location>
</feature>